<keyword evidence="3 7" id="KW-0479">Metal-binding</keyword>
<dbReference type="Gene3D" id="1.10.630.10">
    <property type="entry name" value="Cytochrome P450"/>
    <property type="match status" value="1"/>
</dbReference>
<dbReference type="InterPro" id="IPR001128">
    <property type="entry name" value="Cyt_P450"/>
</dbReference>
<evidence type="ECO:0000256" key="5">
    <source>
        <dbReference type="ARBA" id="ARBA00023004"/>
    </source>
</evidence>
<gene>
    <name evidence="9" type="ORF">HDA43_000151</name>
</gene>
<dbReference type="Proteomes" id="UP000576393">
    <property type="component" value="Unassembled WGS sequence"/>
</dbReference>
<dbReference type="PRINTS" id="PR00385">
    <property type="entry name" value="P450"/>
</dbReference>
<dbReference type="InterPro" id="IPR002397">
    <property type="entry name" value="Cyt_P450_B"/>
</dbReference>
<dbReference type="GO" id="GO:0020037">
    <property type="term" value="F:heme binding"/>
    <property type="evidence" value="ECO:0007669"/>
    <property type="project" value="InterPro"/>
</dbReference>
<evidence type="ECO:0000256" key="7">
    <source>
        <dbReference type="RuleBase" id="RU000461"/>
    </source>
</evidence>
<name>A0A852UM44_9ACTN</name>
<comment type="caution">
    <text evidence="9">The sequence shown here is derived from an EMBL/GenBank/DDBJ whole genome shotgun (WGS) entry which is preliminary data.</text>
</comment>
<evidence type="ECO:0000313" key="9">
    <source>
        <dbReference type="EMBL" id="NYF37992.1"/>
    </source>
</evidence>
<keyword evidence="5 7" id="KW-0408">Iron</keyword>
<reference evidence="9 10" key="1">
    <citation type="submission" date="2020-07" db="EMBL/GenBank/DDBJ databases">
        <title>Sequencing the genomes of 1000 actinobacteria strains.</title>
        <authorList>
            <person name="Klenk H.-P."/>
        </authorList>
    </citation>
    <scope>NUCLEOTIDE SEQUENCE [LARGE SCALE GENOMIC DNA]</scope>
    <source>
        <strain evidence="9 10">DSM 45763</strain>
    </source>
</reference>
<dbReference type="PANTHER" id="PTHR46696:SF1">
    <property type="entry name" value="CYTOCHROME P450 YJIB-RELATED"/>
    <property type="match status" value="1"/>
</dbReference>
<sequence length="411" mass="45623">MTSATLLRRITDYAARADPYPLYAELRRTPVARQEDGVYAVSTYWEIAGLLHDPRLSSDPRNRVPTAGEEDILEEEQGLPPSFLRLDPPEHDRLRRLATRPFGPPDSLRRVSDMRGDLARMVSGLIDGLRDREQADIVEDFAYPFPVMVICNLLGVPHEDEGRFHVWAEAIVAGLDPGEEGEGPAERLRAAQRARMELGRYLAGLIEDRRRAPGGDMLSALAAGHGDRERMSPLELVVTAVLLLIAGHETTVNLITNGMLTLLRHPDALRRLREEPGLAVPLVEELLRYEPPVQLLPQRTALADIDVGGVTIPRGAPVWLVLASGNRDPRRFPDPDRFDPGRTGNEHLGFGGGIHYCFGAPLARLEAQVALTELARRLVEPRLVEDPPPYRRNPVLRGPRHLPVAFDGCVP</sequence>
<evidence type="ECO:0000256" key="6">
    <source>
        <dbReference type="ARBA" id="ARBA00023033"/>
    </source>
</evidence>
<dbReference type="FunFam" id="1.10.630.10:FF:000018">
    <property type="entry name" value="Cytochrome P450 monooxygenase"/>
    <property type="match status" value="1"/>
</dbReference>
<feature type="region of interest" description="Disordered" evidence="8">
    <location>
        <begin position="56"/>
        <end position="75"/>
    </location>
</feature>
<protein>
    <submittedName>
        <fullName evidence="9">Cytochrome P450</fullName>
    </submittedName>
</protein>
<evidence type="ECO:0000256" key="2">
    <source>
        <dbReference type="ARBA" id="ARBA00022617"/>
    </source>
</evidence>
<dbReference type="GO" id="GO:0004497">
    <property type="term" value="F:monooxygenase activity"/>
    <property type="evidence" value="ECO:0007669"/>
    <property type="project" value="UniProtKB-KW"/>
</dbReference>
<dbReference type="InterPro" id="IPR017972">
    <property type="entry name" value="Cyt_P450_CS"/>
</dbReference>
<dbReference type="SUPFAM" id="SSF48264">
    <property type="entry name" value="Cytochrome P450"/>
    <property type="match status" value="1"/>
</dbReference>
<dbReference type="PANTHER" id="PTHR46696">
    <property type="entry name" value="P450, PUTATIVE (EUROFUNG)-RELATED"/>
    <property type="match status" value="1"/>
</dbReference>
<keyword evidence="4 7" id="KW-0560">Oxidoreductase</keyword>
<evidence type="ECO:0000256" key="4">
    <source>
        <dbReference type="ARBA" id="ARBA00023002"/>
    </source>
</evidence>
<dbReference type="PROSITE" id="PS00086">
    <property type="entry name" value="CYTOCHROME_P450"/>
    <property type="match status" value="1"/>
</dbReference>
<dbReference type="PRINTS" id="PR00359">
    <property type="entry name" value="BP450"/>
</dbReference>
<evidence type="ECO:0000256" key="1">
    <source>
        <dbReference type="ARBA" id="ARBA00010617"/>
    </source>
</evidence>
<dbReference type="InterPro" id="IPR036396">
    <property type="entry name" value="Cyt_P450_sf"/>
</dbReference>
<dbReference type="EMBL" id="JACCCO010000001">
    <property type="protein sequence ID" value="NYF37992.1"/>
    <property type="molecule type" value="Genomic_DNA"/>
</dbReference>
<dbReference type="GO" id="GO:0016705">
    <property type="term" value="F:oxidoreductase activity, acting on paired donors, with incorporation or reduction of molecular oxygen"/>
    <property type="evidence" value="ECO:0007669"/>
    <property type="project" value="InterPro"/>
</dbReference>
<dbReference type="AlphaFoldDB" id="A0A852UM44"/>
<evidence type="ECO:0000256" key="3">
    <source>
        <dbReference type="ARBA" id="ARBA00022723"/>
    </source>
</evidence>
<evidence type="ECO:0000256" key="8">
    <source>
        <dbReference type="SAM" id="MobiDB-lite"/>
    </source>
</evidence>
<keyword evidence="2 7" id="KW-0349">Heme</keyword>
<keyword evidence="6 7" id="KW-0503">Monooxygenase</keyword>
<evidence type="ECO:0000313" key="10">
    <source>
        <dbReference type="Proteomes" id="UP000576393"/>
    </source>
</evidence>
<organism evidence="9 10">
    <name type="scientific">Streptosporangium sandarakinum</name>
    <dbReference type="NCBI Taxonomy" id="1260955"/>
    <lineage>
        <taxon>Bacteria</taxon>
        <taxon>Bacillati</taxon>
        <taxon>Actinomycetota</taxon>
        <taxon>Actinomycetes</taxon>
        <taxon>Streptosporangiales</taxon>
        <taxon>Streptosporangiaceae</taxon>
        <taxon>Streptosporangium</taxon>
    </lineage>
</organism>
<dbReference type="GO" id="GO:0005506">
    <property type="term" value="F:iron ion binding"/>
    <property type="evidence" value="ECO:0007669"/>
    <property type="project" value="InterPro"/>
</dbReference>
<dbReference type="CDD" id="cd20625">
    <property type="entry name" value="CYP164-like"/>
    <property type="match status" value="1"/>
</dbReference>
<accession>A0A852UM44</accession>
<comment type="similarity">
    <text evidence="1 7">Belongs to the cytochrome P450 family.</text>
</comment>
<keyword evidence="10" id="KW-1185">Reference proteome</keyword>
<proteinExistence type="inferred from homology"/>
<dbReference type="RefSeq" id="WP_179817816.1">
    <property type="nucleotide sequence ID" value="NZ_JACCCO010000001.1"/>
</dbReference>
<dbReference type="Pfam" id="PF00067">
    <property type="entry name" value="p450"/>
    <property type="match status" value="1"/>
</dbReference>